<gene>
    <name evidence="3" type="ORF">CINCED_3A014340</name>
</gene>
<dbReference type="EMBL" id="CABPRJ010000950">
    <property type="protein sequence ID" value="VVC31580.1"/>
    <property type="molecule type" value="Genomic_DNA"/>
</dbReference>
<feature type="signal peptide" evidence="2">
    <location>
        <begin position="1"/>
        <end position="24"/>
    </location>
</feature>
<dbReference type="AlphaFoldDB" id="A0A5E4MMJ5"/>
<evidence type="ECO:0000256" key="1">
    <source>
        <dbReference type="SAM" id="MobiDB-lite"/>
    </source>
</evidence>
<organism evidence="3 4">
    <name type="scientific">Cinara cedri</name>
    <dbReference type="NCBI Taxonomy" id="506608"/>
    <lineage>
        <taxon>Eukaryota</taxon>
        <taxon>Metazoa</taxon>
        <taxon>Ecdysozoa</taxon>
        <taxon>Arthropoda</taxon>
        <taxon>Hexapoda</taxon>
        <taxon>Insecta</taxon>
        <taxon>Pterygota</taxon>
        <taxon>Neoptera</taxon>
        <taxon>Paraneoptera</taxon>
        <taxon>Hemiptera</taxon>
        <taxon>Sternorrhyncha</taxon>
        <taxon>Aphidomorpha</taxon>
        <taxon>Aphidoidea</taxon>
        <taxon>Aphididae</taxon>
        <taxon>Lachninae</taxon>
        <taxon>Cinara</taxon>
    </lineage>
</organism>
<feature type="compositionally biased region" description="Low complexity" evidence="1">
    <location>
        <begin position="248"/>
        <end position="265"/>
    </location>
</feature>
<evidence type="ECO:0000313" key="4">
    <source>
        <dbReference type="Proteomes" id="UP000325440"/>
    </source>
</evidence>
<reference evidence="3 4" key="1">
    <citation type="submission" date="2019-08" db="EMBL/GenBank/DDBJ databases">
        <authorList>
            <person name="Alioto T."/>
            <person name="Alioto T."/>
            <person name="Gomez Garrido J."/>
        </authorList>
    </citation>
    <scope>NUCLEOTIDE SEQUENCE [LARGE SCALE GENOMIC DNA]</scope>
</reference>
<dbReference type="Proteomes" id="UP000325440">
    <property type="component" value="Unassembled WGS sequence"/>
</dbReference>
<sequence>MTSKSSLGILITSMFIMTFKEVNTNSSVGPVDDPVHEKCMNHLEEFGLKYRRYGFDNYVVIFQKFIEEHEIINFVNDFKNPDKNACSVEIWGVTGNKYCLYLKSIIFSETTALHNDLGGPEYQKIIEETENFLEVKNYSDEEFKEIESNQEYEIETDDVLEESQSSFGDLGEIDDDVELVNFLSNNDIINDTNDGTNLGLIANSEVWCQANEKNENTETIQPEIIFHREYSILSHSSSRKISSIQSFNSSLSNSSSSEENTSTNIHRSNPSLPNSEEDTIHRGTSNFQNLLSPRKEDKDDDTLNEAGFKYNRGIENAAVALLYHMYEQAEKEHVVFLSMYIKYLYDALENSEKNYERLLMGSKAWSDLDGASNYYMVIVNTWKLDCDRIEENGLVKQYCVYLENNYSLNEENNKLGLFGPTEWCKFKIKENENVFK</sequence>
<feature type="region of interest" description="Disordered" evidence="1">
    <location>
        <begin position="248"/>
        <end position="303"/>
    </location>
</feature>
<protein>
    <submittedName>
        <fullName evidence="3">Uncharacterized protein</fullName>
    </submittedName>
</protein>
<proteinExistence type="predicted"/>
<evidence type="ECO:0000256" key="2">
    <source>
        <dbReference type="SAM" id="SignalP"/>
    </source>
</evidence>
<keyword evidence="2" id="KW-0732">Signal</keyword>
<name>A0A5E4MMJ5_9HEMI</name>
<feature type="compositionally biased region" description="Polar residues" evidence="1">
    <location>
        <begin position="282"/>
        <end position="291"/>
    </location>
</feature>
<keyword evidence="4" id="KW-1185">Reference proteome</keyword>
<feature type="chain" id="PRO_5022744383" evidence="2">
    <location>
        <begin position="25"/>
        <end position="436"/>
    </location>
</feature>
<accession>A0A5E4MMJ5</accession>
<evidence type="ECO:0000313" key="3">
    <source>
        <dbReference type="EMBL" id="VVC31580.1"/>
    </source>
</evidence>